<reference evidence="5" key="1">
    <citation type="submission" date="2012-12" db="EMBL/GenBank/DDBJ databases">
        <authorList>
            <person name="Hellsten U."/>
            <person name="Grimwood J."/>
            <person name="Chapman J.A."/>
            <person name="Shapiro H."/>
            <person name="Aerts A."/>
            <person name="Otillar R.P."/>
            <person name="Terry A.Y."/>
            <person name="Boore J.L."/>
            <person name="Simakov O."/>
            <person name="Marletaz F."/>
            <person name="Cho S.-J."/>
            <person name="Edsinger-Gonzales E."/>
            <person name="Havlak P."/>
            <person name="Kuo D.-H."/>
            <person name="Larsson T."/>
            <person name="Lv J."/>
            <person name="Arendt D."/>
            <person name="Savage R."/>
            <person name="Osoegawa K."/>
            <person name="de Jong P."/>
            <person name="Lindberg D.R."/>
            <person name="Seaver E.C."/>
            <person name="Weisblat D.A."/>
            <person name="Putnam N.H."/>
            <person name="Grigoriev I.V."/>
            <person name="Rokhsar D.S."/>
        </authorList>
    </citation>
    <scope>NUCLEOTIDE SEQUENCE</scope>
    <source>
        <strain evidence="5">I ESC-2004</strain>
    </source>
</reference>
<name>R7U584_CAPTE</name>
<dbReference type="EMBL" id="AMQN01010307">
    <property type="status" value="NOT_ANNOTATED_CDS"/>
    <property type="molecule type" value="Genomic_DNA"/>
</dbReference>
<reference evidence="4" key="3">
    <citation type="submission" date="2015-06" db="UniProtKB">
        <authorList>
            <consortium name="EnsemblMetazoa"/>
        </authorList>
    </citation>
    <scope>IDENTIFICATION</scope>
</reference>
<organism evidence="3">
    <name type="scientific">Capitella teleta</name>
    <name type="common">Polychaete worm</name>
    <dbReference type="NCBI Taxonomy" id="283909"/>
    <lineage>
        <taxon>Eukaryota</taxon>
        <taxon>Metazoa</taxon>
        <taxon>Spiralia</taxon>
        <taxon>Lophotrochozoa</taxon>
        <taxon>Annelida</taxon>
        <taxon>Polychaeta</taxon>
        <taxon>Sedentaria</taxon>
        <taxon>Scolecida</taxon>
        <taxon>Capitellidae</taxon>
        <taxon>Capitella</taxon>
    </lineage>
</organism>
<gene>
    <name evidence="3" type="ORF">CAPTEDRAFT_226946</name>
</gene>
<dbReference type="Proteomes" id="UP000014760">
    <property type="component" value="Unassembled WGS sequence"/>
</dbReference>
<dbReference type="EMBL" id="KB307525">
    <property type="protein sequence ID" value="ELT98836.1"/>
    <property type="molecule type" value="Genomic_DNA"/>
</dbReference>
<protein>
    <submittedName>
        <fullName evidence="3 4">Uncharacterized protein</fullName>
    </submittedName>
</protein>
<evidence type="ECO:0000256" key="2">
    <source>
        <dbReference type="SAM" id="MobiDB-lite"/>
    </source>
</evidence>
<feature type="region of interest" description="Disordered" evidence="2">
    <location>
        <begin position="432"/>
        <end position="460"/>
    </location>
</feature>
<feature type="region of interest" description="Disordered" evidence="2">
    <location>
        <begin position="1"/>
        <end position="119"/>
    </location>
</feature>
<evidence type="ECO:0000313" key="3">
    <source>
        <dbReference type="EMBL" id="ELT98836.1"/>
    </source>
</evidence>
<keyword evidence="1" id="KW-0175">Coiled coil</keyword>
<dbReference type="AlphaFoldDB" id="R7U584"/>
<dbReference type="HOGENOM" id="CLU_580380_0_0_1"/>
<dbReference type="EnsemblMetazoa" id="CapteT226946">
    <property type="protein sequence ID" value="CapteP226946"/>
    <property type="gene ID" value="CapteG226946"/>
</dbReference>
<accession>R7U584</accession>
<keyword evidence="5" id="KW-1185">Reference proteome</keyword>
<feature type="coiled-coil region" evidence="1">
    <location>
        <begin position="327"/>
        <end position="354"/>
    </location>
</feature>
<reference evidence="3 5" key="2">
    <citation type="journal article" date="2013" name="Nature">
        <title>Insights into bilaterian evolution from three spiralian genomes.</title>
        <authorList>
            <person name="Simakov O."/>
            <person name="Marletaz F."/>
            <person name="Cho S.J."/>
            <person name="Edsinger-Gonzales E."/>
            <person name="Havlak P."/>
            <person name="Hellsten U."/>
            <person name="Kuo D.H."/>
            <person name="Larsson T."/>
            <person name="Lv J."/>
            <person name="Arendt D."/>
            <person name="Savage R."/>
            <person name="Osoegawa K."/>
            <person name="de Jong P."/>
            <person name="Grimwood J."/>
            <person name="Chapman J.A."/>
            <person name="Shapiro H."/>
            <person name="Aerts A."/>
            <person name="Otillar R.P."/>
            <person name="Terry A.Y."/>
            <person name="Boore J.L."/>
            <person name="Grigoriev I.V."/>
            <person name="Lindberg D.R."/>
            <person name="Seaver E.C."/>
            <person name="Weisblat D.A."/>
            <person name="Putnam N.H."/>
            <person name="Rokhsar D.S."/>
        </authorList>
    </citation>
    <scope>NUCLEOTIDE SEQUENCE</scope>
    <source>
        <strain evidence="3 5">I ESC-2004</strain>
    </source>
</reference>
<proteinExistence type="predicted"/>
<feature type="coiled-coil region" evidence="1">
    <location>
        <begin position="188"/>
        <end position="296"/>
    </location>
</feature>
<evidence type="ECO:0000256" key="1">
    <source>
        <dbReference type="SAM" id="Coils"/>
    </source>
</evidence>
<sequence>MAVSVDLKIRGRRYVLADPSATRRSLEDGVRGEGLGPVHEDDRFQRSPASQSPRSEESSPQKENSSSSPSSSSPQNDSKRHNQVKFPPHPPTSEPPNMRSLPPDLNKTTDYPEDLPSKLVDDCIPFSQEESSSMSDCSAWSQSHSASDSGIHSAHSRLSREYSMPNLHTLNQGMDMDGKFKQDILHGLEYFEQRNNELKKLNKKILRDLDRMTEANKHLEDHIDELTQKYNAVLGENSELKIQLDALVKEKGRYEQQAMNDWKNKVELKEKYVVMQNSAEKELVKLRERIDQQNKQLQSSAPEETSRQLQLTVTQLQDEIHKMNIDREKGLESHERLQREMNELQDVHRQKVTELEAQYKRFLSLKKSFNDLLEEHEALKKSNSTKMLGSSTWPSNKVMHAVETVHLIDRPGKKGPSYQTTNSGKILPATPAQNAVRSKVPRNRTDGLGRSENLPPVGSQAHLRHLSYISQ</sequence>
<feature type="compositionally biased region" description="Low complexity" evidence="2">
    <location>
        <begin position="61"/>
        <end position="76"/>
    </location>
</feature>
<evidence type="ECO:0000313" key="4">
    <source>
        <dbReference type="EnsemblMetazoa" id="CapteP226946"/>
    </source>
</evidence>
<evidence type="ECO:0000313" key="5">
    <source>
        <dbReference type="Proteomes" id="UP000014760"/>
    </source>
</evidence>